<reference evidence="1 2" key="1">
    <citation type="submission" date="2017-05" db="EMBL/GenBank/DDBJ databases">
        <authorList>
            <person name="Song R."/>
            <person name="Chenine A.L."/>
            <person name="Ruprecht R.M."/>
        </authorList>
    </citation>
    <scope>NUCLEOTIDE SEQUENCE [LARGE SCALE GENOMIC DNA]</scope>
    <source>
        <strain evidence="1 2">CECT 8663</strain>
    </source>
</reference>
<sequence>MTLKNCIPTTLVAGDGWAWLDATAFASHPPADWSLRYVLRPLAGGASVEIDAIAGADAYELRLSSAQSAVVPPGQFTWVALAFHGASGDRATLATGRVEVLPDPAASTGDQRSSAERILDAIKATLEGRVSKDAESYSIEGRSISRTPIADLLKLREVYTREVQAEQNPGASPFQIRRVKF</sequence>
<evidence type="ECO:0000313" key="2">
    <source>
        <dbReference type="Proteomes" id="UP000220836"/>
    </source>
</evidence>
<evidence type="ECO:0000313" key="1">
    <source>
        <dbReference type="EMBL" id="SMX41412.1"/>
    </source>
</evidence>
<proteinExistence type="predicted"/>
<dbReference type="EMBL" id="FXYH01000007">
    <property type="protein sequence ID" value="SMX41412.1"/>
    <property type="molecule type" value="Genomic_DNA"/>
</dbReference>
<dbReference type="RefSeq" id="WP_097804772.1">
    <property type="nucleotide sequence ID" value="NZ_FXYH01000007.1"/>
</dbReference>
<dbReference type="Proteomes" id="UP000220836">
    <property type="component" value="Unassembled WGS sequence"/>
</dbReference>
<dbReference type="OrthoDB" id="7871827at2"/>
<keyword evidence="2" id="KW-1185">Reference proteome</keyword>
<dbReference type="AlphaFoldDB" id="A0A238KH38"/>
<name>A0A238KH38_9RHOB</name>
<organism evidence="1 2">
    <name type="scientific">Pelagimonas varians</name>
    <dbReference type="NCBI Taxonomy" id="696760"/>
    <lineage>
        <taxon>Bacteria</taxon>
        <taxon>Pseudomonadati</taxon>
        <taxon>Pseudomonadota</taxon>
        <taxon>Alphaproteobacteria</taxon>
        <taxon>Rhodobacterales</taxon>
        <taxon>Roseobacteraceae</taxon>
        <taxon>Pelagimonas</taxon>
    </lineage>
</organism>
<accession>A0A238KH38</accession>
<gene>
    <name evidence="1" type="ORF">PEV8663_02271</name>
</gene>
<protein>
    <submittedName>
        <fullName evidence="1">Uncharacterized protein</fullName>
    </submittedName>
</protein>